<dbReference type="PANTHER" id="PTHR14239">
    <property type="entry name" value="DUDULIN-RELATED"/>
    <property type="match status" value="1"/>
</dbReference>
<dbReference type="Gene3D" id="3.40.50.720">
    <property type="entry name" value="NAD(P)-binding Rossmann-like Domain"/>
    <property type="match status" value="1"/>
</dbReference>
<name>A0A495IKW7_9MICO</name>
<dbReference type="Proteomes" id="UP000280008">
    <property type="component" value="Unassembled WGS sequence"/>
</dbReference>
<dbReference type="SUPFAM" id="SSF51735">
    <property type="entry name" value="NAD(P)-binding Rossmann-fold domains"/>
    <property type="match status" value="1"/>
</dbReference>
<evidence type="ECO:0000256" key="1">
    <source>
        <dbReference type="ARBA" id="ARBA00023002"/>
    </source>
</evidence>
<dbReference type="AlphaFoldDB" id="A0A495IKW7"/>
<dbReference type="EMBL" id="RBKS01000001">
    <property type="protein sequence ID" value="RKR76573.1"/>
    <property type="molecule type" value="Genomic_DNA"/>
</dbReference>
<dbReference type="InterPro" id="IPR028939">
    <property type="entry name" value="P5C_Rdtase_cat_N"/>
</dbReference>
<dbReference type="Pfam" id="PF03807">
    <property type="entry name" value="F420_oxidored"/>
    <property type="match status" value="1"/>
</dbReference>
<protein>
    <recommendedName>
        <fullName evidence="2">Pyrroline-5-carboxylate reductase catalytic N-terminal domain-containing protein</fullName>
    </recommendedName>
</protein>
<organism evidence="3 4">
    <name type="scientific">Frondihabitans australicus</name>
    <dbReference type="NCBI Taxonomy" id="386892"/>
    <lineage>
        <taxon>Bacteria</taxon>
        <taxon>Bacillati</taxon>
        <taxon>Actinomycetota</taxon>
        <taxon>Actinomycetes</taxon>
        <taxon>Micrococcales</taxon>
        <taxon>Microbacteriaceae</taxon>
        <taxon>Frondihabitans</taxon>
    </lineage>
</organism>
<gene>
    <name evidence="3" type="ORF">C8E83_3750</name>
</gene>
<evidence type="ECO:0000313" key="3">
    <source>
        <dbReference type="EMBL" id="RKR76573.1"/>
    </source>
</evidence>
<feature type="domain" description="Pyrroline-5-carboxylate reductase catalytic N-terminal" evidence="2">
    <location>
        <begin position="18"/>
        <end position="107"/>
    </location>
</feature>
<sequence length="229" mass="23916">MRGRESFAGSLVGPGMTTIGIIGAGNIGSQVARAGIAAGYDIVISNSRGPETLAALVQELGPKARAATAAGAADAGDFVVVTVPLKAVDQVPVEPLAGKIVIDTNNYYFERDGHIAILDEGRETTSGLLQKHLPTSRVAKGFNHIGAADITTDGKPSGSQDRRALATASDYADAAALVEKLYDEFGFDTVNIGPLADSWRVERDQPAYVVKQTKPELEANLAKAVRVTA</sequence>
<keyword evidence="1" id="KW-0560">Oxidoreductase</keyword>
<keyword evidence="4" id="KW-1185">Reference proteome</keyword>
<dbReference type="InterPro" id="IPR051267">
    <property type="entry name" value="STEAP_metalloreductase"/>
</dbReference>
<comment type="caution">
    <text evidence="3">The sequence shown here is derived from an EMBL/GenBank/DDBJ whole genome shotgun (WGS) entry which is preliminary data.</text>
</comment>
<evidence type="ECO:0000313" key="4">
    <source>
        <dbReference type="Proteomes" id="UP000280008"/>
    </source>
</evidence>
<dbReference type="GO" id="GO:0016491">
    <property type="term" value="F:oxidoreductase activity"/>
    <property type="evidence" value="ECO:0007669"/>
    <property type="project" value="UniProtKB-KW"/>
</dbReference>
<accession>A0A495IKW7</accession>
<dbReference type="InterPro" id="IPR036291">
    <property type="entry name" value="NAD(P)-bd_dom_sf"/>
</dbReference>
<evidence type="ECO:0000259" key="2">
    <source>
        <dbReference type="Pfam" id="PF03807"/>
    </source>
</evidence>
<proteinExistence type="predicted"/>
<reference evidence="3 4" key="1">
    <citation type="submission" date="2018-10" db="EMBL/GenBank/DDBJ databases">
        <title>Sequencing the genomes of 1000 actinobacteria strains.</title>
        <authorList>
            <person name="Klenk H.-P."/>
        </authorList>
    </citation>
    <scope>NUCLEOTIDE SEQUENCE [LARGE SCALE GENOMIC DNA]</scope>
    <source>
        <strain evidence="3 4">DSM 17894</strain>
    </source>
</reference>